<dbReference type="InterPro" id="IPR050114">
    <property type="entry name" value="UPF0173_UPF0282_UlaG_hydrolase"/>
</dbReference>
<dbReference type="SUPFAM" id="SSF56281">
    <property type="entry name" value="Metallo-hydrolase/oxidoreductase"/>
    <property type="match status" value="1"/>
</dbReference>
<gene>
    <name evidence="1" type="ORF">N0B31_07980</name>
</gene>
<evidence type="ECO:0000313" key="1">
    <source>
        <dbReference type="EMBL" id="UWM56221.1"/>
    </source>
</evidence>
<dbReference type="Pfam" id="PF13483">
    <property type="entry name" value="Lactamase_B_3"/>
    <property type="match status" value="1"/>
</dbReference>
<name>A0A9E7U9R4_9EURY</name>
<dbReference type="InterPro" id="IPR036866">
    <property type="entry name" value="RibonucZ/Hydroxyglut_hydro"/>
</dbReference>
<reference evidence="1" key="1">
    <citation type="submission" date="2022-09" db="EMBL/GenBank/DDBJ databases">
        <title>Diverse halophilic archaea isolated from saline environments.</title>
        <authorList>
            <person name="Cui H.-L."/>
        </authorList>
    </citation>
    <scope>NUCLEOTIDE SEQUENCE</scope>
    <source>
        <strain evidence="1">ZS-35-S2</strain>
    </source>
</reference>
<keyword evidence="2" id="KW-1185">Reference proteome</keyword>
<accession>A0A9E7U9R4</accession>
<dbReference type="PANTHER" id="PTHR43546:SF8">
    <property type="entry name" value="METALLO-BETA-LACTAMASE DOMAIN-CONTAINING PROTEIN"/>
    <property type="match status" value="1"/>
</dbReference>
<sequence>MFRHDGLDVSWLGYATLRVAGPEHVVYCDPGRYGVLDGATGGASREDAGGDADLVCVTHDHHYDSDAIRRVAGDDATLVLFEGVNTHRIDRDVVRPTDLPLEVRTVDAHADLAVGDVIVRTVPAYNDPEGPRADAEGNVPHPEGLGCGFHLTVPSAWDRDVTVFWPGDTDVLEGHDRLDVSLFCPPIGGTFTMDRHEAADLAVALDPDLVCPIHYDTFEAIETDSGAFAADVAGRGVPVVLDEAEQ</sequence>
<organism evidence="1 2">
    <name type="scientific">Salinirubellus salinus</name>
    <dbReference type="NCBI Taxonomy" id="1364945"/>
    <lineage>
        <taxon>Archaea</taxon>
        <taxon>Methanobacteriati</taxon>
        <taxon>Methanobacteriota</taxon>
        <taxon>Stenosarchaea group</taxon>
        <taxon>Halobacteria</taxon>
        <taxon>Halobacteriales</taxon>
        <taxon>Natronomonadaceae</taxon>
        <taxon>Salinirubellus</taxon>
    </lineage>
</organism>
<dbReference type="PANTHER" id="PTHR43546">
    <property type="entry name" value="UPF0173 METAL-DEPENDENT HYDROLASE MJ1163-RELATED"/>
    <property type="match status" value="1"/>
</dbReference>
<evidence type="ECO:0000313" key="2">
    <source>
        <dbReference type="Proteomes" id="UP001057580"/>
    </source>
</evidence>
<proteinExistence type="predicted"/>
<dbReference type="GeneID" id="74942352"/>
<dbReference type="RefSeq" id="WP_260643335.1">
    <property type="nucleotide sequence ID" value="NZ_CP104003.1"/>
</dbReference>
<dbReference type="AlphaFoldDB" id="A0A9E7U9R4"/>
<dbReference type="EMBL" id="CP104003">
    <property type="protein sequence ID" value="UWM56221.1"/>
    <property type="molecule type" value="Genomic_DNA"/>
</dbReference>
<dbReference type="Gene3D" id="3.60.15.10">
    <property type="entry name" value="Ribonuclease Z/Hydroxyacylglutathione hydrolase-like"/>
    <property type="match status" value="1"/>
</dbReference>
<protein>
    <submittedName>
        <fullName evidence="1">MBL fold metallo-hydrolase</fullName>
    </submittedName>
</protein>
<dbReference type="Proteomes" id="UP001057580">
    <property type="component" value="Chromosome"/>
</dbReference>
<dbReference type="KEGG" id="ssai:N0B31_07980"/>